<dbReference type="STRING" id="645517.A6F65_00807"/>
<feature type="region of interest" description="Disordered" evidence="2">
    <location>
        <begin position="1"/>
        <end position="67"/>
    </location>
</feature>
<sequence>MRSALRRLETMRHPAHFNGMTKRATKRPEGFQKPAHWSDDPPPKPEPVKPEAARDDPQGLSPTRYGDWVKDGIAIDFS</sequence>
<evidence type="ECO:0008006" key="5">
    <source>
        <dbReference type="Google" id="ProtNLM"/>
    </source>
</evidence>
<feature type="compositionally biased region" description="Basic and acidic residues" evidence="2">
    <location>
        <begin position="26"/>
        <end position="57"/>
    </location>
</feature>
<dbReference type="KEGG" id="anh:A6F65_00807"/>
<evidence type="ECO:0000256" key="1">
    <source>
        <dbReference type="ARBA" id="ARBA00005701"/>
    </source>
</evidence>
<reference evidence="3 4" key="1">
    <citation type="submission" date="2016-07" db="EMBL/GenBank/DDBJ databases">
        <title>Complete genome sequence of Altererythrobacter namhicola JCM 16345T, containing esterase-encoding genes.</title>
        <authorList>
            <person name="Cheng H."/>
            <person name="Wu Y.-H."/>
            <person name="Jian S.-L."/>
            <person name="Huo Y.-Y."/>
            <person name="Wang C.-S."/>
            <person name="Xu X.-W."/>
        </authorList>
    </citation>
    <scope>NUCLEOTIDE SEQUENCE [LARGE SCALE GENOMIC DNA]</scope>
    <source>
        <strain evidence="3 4">JCM 16345</strain>
    </source>
</reference>
<organism evidence="3 4">
    <name type="scientific">Paraurantiacibacter namhicola</name>
    <dbReference type="NCBI Taxonomy" id="645517"/>
    <lineage>
        <taxon>Bacteria</taxon>
        <taxon>Pseudomonadati</taxon>
        <taxon>Pseudomonadota</taxon>
        <taxon>Alphaproteobacteria</taxon>
        <taxon>Sphingomonadales</taxon>
        <taxon>Erythrobacteraceae</taxon>
        <taxon>Paraurantiacibacter</taxon>
    </lineage>
</organism>
<proteinExistence type="inferred from homology"/>
<dbReference type="InterPro" id="IPR012875">
    <property type="entry name" value="SDHF4"/>
</dbReference>
<accession>A0A1C7D6P0</accession>
<feature type="compositionally biased region" description="Basic and acidic residues" evidence="2">
    <location>
        <begin position="1"/>
        <end position="12"/>
    </location>
</feature>
<dbReference type="EMBL" id="CP016545">
    <property type="protein sequence ID" value="ANU07125.1"/>
    <property type="molecule type" value="Genomic_DNA"/>
</dbReference>
<evidence type="ECO:0000256" key="2">
    <source>
        <dbReference type="SAM" id="MobiDB-lite"/>
    </source>
</evidence>
<name>A0A1C7D6P0_9SPHN</name>
<comment type="similarity">
    <text evidence="1">Belongs to the SDHAF4 family.</text>
</comment>
<keyword evidence="4" id="KW-1185">Reference proteome</keyword>
<dbReference type="PATRIC" id="fig|645517.4.peg.807"/>
<evidence type="ECO:0000313" key="3">
    <source>
        <dbReference type="EMBL" id="ANU07125.1"/>
    </source>
</evidence>
<dbReference type="Proteomes" id="UP000092698">
    <property type="component" value="Chromosome"/>
</dbReference>
<protein>
    <recommendedName>
        <fullName evidence="5">DUF1674 domain-containing protein</fullName>
    </recommendedName>
</protein>
<gene>
    <name evidence="3" type="ORF">A6F65_00807</name>
</gene>
<dbReference type="Pfam" id="PF07896">
    <property type="entry name" value="DUF1674"/>
    <property type="match status" value="1"/>
</dbReference>
<dbReference type="AlphaFoldDB" id="A0A1C7D6P0"/>
<evidence type="ECO:0000313" key="4">
    <source>
        <dbReference type="Proteomes" id="UP000092698"/>
    </source>
</evidence>